<reference evidence="4 5" key="1">
    <citation type="submission" date="2015-10" db="EMBL/GenBank/DDBJ databases">
        <title>The cercosporin biosynthetic gene cluster was horizontally transferred to several fungal lineages and shown to be expanded in Cercospora beticola based on microsynteny with recipient genomes.</title>
        <authorList>
            <person name="De Jonge R."/>
            <person name="Ebert M.K."/>
            <person name="Suttle J.C."/>
            <person name="Jurick Ii W.M."/>
            <person name="Secor G.A."/>
            <person name="Thomma B.P."/>
            <person name="Van De Peer Y."/>
            <person name="Bolton M.D."/>
        </authorList>
    </citation>
    <scope>NUCLEOTIDE SEQUENCE [LARGE SCALE GENOMIC DNA]</scope>
    <source>
        <strain evidence="4 5">09-40</strain>
    </source>
</reference>
<dbReference type="InterPro" id="IPR024621">
    <property type="entry name" value="Mba1"/>
</dbReference>
<dbReference type="InterPro" id="IPR051975">
    <property type="entry name" value="mtLSU_mL45"/>
</dbReference>
<name>A0A2G5I0E3_CERBT</name>
<evidence type="ECO:0000313" key="5">
    <source>
        <dbReference type="Proteomes" id="UP000230605"/>
    </source>
</evidence>
<evidence type="ECO:0008006" key="6">
    <source>
        <dbReference type="Google" id="ProtNLM"/>
    </source>
</evidence>
<dbReference type="Proteomes" id="UP000230605">
    <property type="component" value="Chromosome 2"/>
</dbReference>
<comment type="caution">
    <text evidence="4">The sequence shown here is derived from an EMBL/GenBank/DDBJ whole genome shotgun (WGS) entry which is preliminary data.</text>
</comment>
<sequence>MSKRVCLSLLSAPQRPHHQQTCRLLLQRQQIWNTTTSTARDSHQTGRLARPSCRSFSSTSCQRVGINRMAGRPQQKPQQSITLQQKQAMKKMQASGEHLDHVGLLEGTFVPPTGEKLPSLFSDPRGRWKVVRHQFKSWIGIMQSRLTAFWFVKPRLKLEVGKTPRIAKELYEEMYAAFANGNMAAMQGKVAPGLLRSLNDRIAQRTPNTHLQWKLHKYIGSPECVSYKFAMPEVKGPNTTRTGLMQAVVRIKSQQSLLQVRRQRMRDPATKQQVVAEVPIDRNGKEIQNFDREVEEKKNMKTMVEYFVIERLLIKGQLGSWRAWGTTQEADLSKLLKAEREKHKALMGEESPTG</sequence>
<keyword evidence="3" id="KW-0496">Mitochondrion</keyword>
<dbReference type="GO" id="GO:0005743">
    <property type="term" value="C:mitochondrial inner membrane"/>
    <property type="evidence" value="ECO:0007669"/>
    <property type="project" value="InterPro"/>
</dbReference>
<dbReference type="AlphaFoldDB" id="A0A2G5I0E3"/>
<evidence type="ECO:0000313" key="4">
    <source>
        <dbReference type="EMBL" id="PIA98240.1"/>
    </source>
</evidence>
<protein>
    <recommendedName>
        <fullName evidence="6">Tim44-like domain-containing protein</fullName>
    </recommendedName>
</protein>
<accession>A0A2G5I0E3</accession>
<dbReference type="PANTHER" id="PTHR28554:SF1">
    <property type="entry name" value="LARGE RIBOSOMAL SUBUNIT PROTEIN ML45"/>
    <property type="match status" value="1"/>
</dbReference>
<organism evidence="4 5">
    <name type="scientific">Cercospora beticola</name>
    <name type="common">Sugarbeet leaf spot fungus</name>
    <dbReference type="NCBI Taxonomy" id="122368"/>
    <lineage>
        <taxon>Eukaryota</taxon>
        <taxon>Fungi</taxon>
        <taxon>Dikarya</taxon>
        <taxon>Ascomycota</taxon>
        <taxon>Pezizomycotina</taxon>
        <taxon>Dothideomycetes</taxon>
        <taxon>Dothideomycetidae</taxon>
        <taxon>Mycosphaerellales</taxon>
        <taxon>Mycosphaerellaceae</taxon>
        <taxon>Cercospora</taxon>
    </lineage>
</organism>
<dbReference type="GO" id="GO:0032979">
    <property type="term" value="P:protein insertion into mitochondrial inner membrane from matrix"/>
    <property type="evidence" value="ECO:0007669"/>
    <property type="project" value="InterPro"/>
</dbReference>
<evidence type="ECO:0000256" key="2">
    <source>
        <dbReference type="ARBA" id="ARBA00022946"/>
    </source>
</evidence>
<dbReference type="PANTHER" id="PTHR28554">
    <property type="entry name" value="39S RIBOSOMAL PROTEIN L45, MITOCHONDRIAL"/>
    <property type="match status" value="1"/>
</dbReference>
<proteinExistence type="predicted"/>
<keyword evidence="2" id="KW-0809">Transit peptide</keyword>
<dbReference type="EMBL" id="LKMD01000102">
    <property type="protein sequence ID" value="PIA98240.1"/>
    <property type="molecule type" value="Genomic_DNA"/>
</dbReference>
<evidence type="ECO:0000256" key="1">
    <source>
        <dbReference type="ARBA" id="ARBA00004173"/>
    </source>
</evidence>
<dbReference type="Gene3D" id="3.10.450.240">
    <property type="match status" value="1"/>
</dbReference>
<evidence type="ECO:0000256" key="3">
    <source>
        <dbReference type="ARBA" id="ARBA00023128"/>
    </source>
</evidence>
<comment type="subcellular location">
    <subcellularLocation>
        <location evidence="1">Mitochondrion</location>
    </subcellularLocation>
</comment>
<gene>
    <name evidence="4" type="ORF">CB0940_05466</name>
</gene>
<dbReference type="Pfam" id="PF07961">
    <property type="entry name" value="MBA1"/>
    <property type="match status" value="1"/>
</dbReference>
<dbReference type="OrthoDB" id="19619at2759"/>